<feature type="region of interest" description="Disordered" evidence="2">
    <location>
        <begin position="121"/>
        <end position="187"/>
    </location>
</feature>
<feature type="compositionally biased region" description="Polar residues" evidence="2">
    <location>
        <begin position="483"/>
        <end position="495"/>
    </location>
</feature>
<evidence type="ECO:0000313" key="5">
    <source>
        <dbReference type="Proteomes" id="UP000757232"/>
    </source>
</evidence>
<evidence type="ECO:0000256" key="1">
    <source>
        <dbReference type="SAM" id="Coils"/>
    </source>
</evidence>
<sequence length="813" mass="89422">MLSSNFPITPRPRPPAKMRRSSSQSRALADWSGRSPPPYAPFAPDTHPTLLGSPITATSQLICLEEVCESEDKLQEKSKEELEELLRRASEIIKERERELDYTSETCKTLAENNASLKARNDTLISRLPPSQPSSPLASPSFQPRSFISPSHSRTPSRTLLLSPKPSPSPVLSAVRRRPGYARRVSSTPAELAALADQNAELLAKLADLESEASRAEQAGKRRLRSLEAEIEGLRDELERAREESRKLEESMNAQPEQALAGLPNGVDKQIIKMFKRLSREAKVRELKAKTRPWERDEEPEEPKNFAPNNLTPGLPFSSKIVSRKVSAPDLYIDTTLDRASNNNSSGSKVPFVDSPISSVPLSASSTIAPTGPSAREQALVSQLLLKIRELEETNTQLATDHLKTSIRLREVQTESESVRRLCEFINDEVEGDVDLELEVVCDAEEFEDNPTEGETSLEVHDNEPSELRTESRKMVHLRSVARKTSTDFGNGSTRHSIRLRKFRSADSLPSLDVSSSPPSTKVVPTHRNPKARKTVLGLFEEGSSIESPALPDQSFQGSGPFDRQLPSVHEPFENDISSDTQVGPDADSDTEGNSSSMKMTSLGSELGLHLDEVGLRPAPGLGHVRTKSIMELLHSAEASSTPQLQSPLSPLPPTLRPPMLLSQQGSMKGSARLKHKHTMRGELNEEAGDYFSGGERIIYPRLRKVKSSAVFGSIGSSRAPPMPSFMKSPVAQRLGLDLPTQQSVDSYPNSDIKKDQSNKTSLDKLRSLILELWLWMYFAAVIVVFILSVARKGPKTVLNNSASGNKGAGTSR</sequence>
<keyword evidence="3" id="KW-1133">Transmembrane helix</keyword>
<dbReference type="AlphaFoldDB" id="A0A9Q5HRF3"/>
<evidence type="ECO:0000256" key="3">
    <source>
        <dbReference type="SAM" id="Phobius"/>
    </source>
</evidence>
<reference evidence="4" key="1">
    <citation type="submission" date="2016-06" db="EMBL/GenBank/DDBJ databases">
        <title>Draft Genome sequence of the fungus Inonotus baumii.</title>
        <authorList>
            <person name="Zhu H."/>
            <person name="Lin W."/>
        </authorList>
    </citation>
    <scope>NUCLEOTIDE SEQUENCE</scope>
    <source>
        <strain evidence="4">821</strain>
    </source>
</reference>
<keyword evidence="1" id="KW-0175">Coiled coil</keyword>
<feature type="coiled-coil region" evidence="1">
    <location>
        <begin position="192"/>
        <end position="258"/>
    </location>
</feature>
<comment type="caution">
    <text evidence="4">The sequence shown here is derived from an EMBL/GenBank/DDBJ whole genome shotgun (WGS) entry which is preliminary data.</text>
</comment>
<feature type="region of interest" description="Disordered" evidence="2">
    <location>
        <begin position="546"/>
        <end position="599"/>
    </location>
</feature>
<feature type="region of interest" description="Disordered" evidence="2">
    <location>
        <begin position="1"/>
        <end position="53"/>
    </location>
</feature>
<feature type="transmembrane region" description="Helical" evidence="3">
    <location>
        <begin position="773"/>
        <end position="791"/>
    </location>
</feature>
<feature type="compositionally biased region" description="Low complexity" evidence="2">
    <location>
        <begin position="506"/>
        <end position="526"/>
    </location>
</feature>
<dbReference type="Proteomes" id="UP000757232">
    <property type="component" value="Unassembled WGS sequence"/>
</dbReference>
<evidence type="ECO:0000313" key="4">
    <source>
        <dbReference type="EMBL" id="OCB84560.1"/>
    </source>
</evidence>
<gene>
    <name evidence="4" type="ORF">A7U60_g8546</name>
</gene>
<accession>A0A9Q5HRF3</accession>
<keyword evidence="3" id="KW-0472">Membrane</keyword>
<feature type="coiled-coil region" evidence="1">
    <location>
        <begin position="374"/>
        <end position="401"/>
    </location>
</feature>
<dbReference type="EMBL" id="LNZH02000215">
    <property type="protein sequence ID" value="OCB84560.1"/>
    <property type="molecule type" value="Genomic_DNA"/>
</dbReference>
<dbReference type="OrthoDB" id="9451547at2759"/>
<proteinExistence type="predicted"/>
<evidence type="ECO:0000256" key="2">
    <source>
        <dbReference type="SAM" id="MobiDB-lite"/>
    </source>
</evidence>
<protein>
    <submittedName>
        <fullName evidence="4">Uncharacterized protein</fullName>
    </submittedName>
</protein>
<organism evidence="4 5">
    <name type="scientific">Sanghuangporus baumii</name>
    <name type="common">Phellinus baumii</name>
    <dbReference type="NCBI Taxonomy" id="108892"/>
    <lineage>
        <taxon>Eukaryota</taxon>
        <taxon>Fungi</taxon>
        <taxon>Dikarya</taxon>
        <taxon>Basidiomycota</taxon>
        <taxon>Agaricomycotina</taxon>
        <taxon>Agaricomycetes</taxon>
        <taxon>Hymenochaetales</taxon>
        <taxon>Hymenochaetaceae</taxon>
        <taxon>Sanghuangporus</taxon>
    </lineage>
</organism>
<name>A0A9Q5HRF3_SANBA</name>
<dbReference type="PANTHER" id="PTHR18937">
    <property type="entry name" value="STRUCTURAL MAINTENANCE OF CHROMOSOMES SMC FAMILY MEMBER"/>
    <property type="match status" value="1"/>
</dbReference>
<feature type="compositionally biased region" description="Low complexity" evidence="2">
    <location>
        <begin position="126"/>
        <end position="144"/>
    </location>
</feature>
<feature type="region of interest" description="Disordered" evidence="2">
    <location>
        <begin position="289"/>
        <end position="314"/>
    </location>
</feature>
<feature type="coiled-coil region" evidence="1">
    <location>
        <begin position="64"/>
        <end position="99"/>
    </location>
</feature>
<keyword evidence="5" id="KW-1185">Reference proteome</keyword>
<feature type="compositionally biased region" description="Basic and acidic residues" evidence="2">
    <location>
        <begin position="458"/>
        <end position="474"/>
    </location>
</feature>
<feature type="region of interest" description="Disordered" evidence="2">
    <location>
        <begin position="448"/>
        <end position="530"/>
    </location>
</feature>
<keyword evidence="3" id="KW-0812">Transmembrane</keyword>